<name>A0A450TID4_9GAMM</name>
<evidence type="ECO:0000313" key="1">
    <source>
        <dbReference type="EMBL" id="VFJ63951.1"/>
    </source>
</evidence>
<keyword evidence="2" id="KW-0449">Lipoprotein</keyword>
<dbReference type="EMBL" id="CAADEX010000182">
    <property type="protein sequence ID" value="VFJ67001.1"/>
    <property type="molecule type" value="Genomic_DNA"/>
</dbReference>
<proteinExistence type="predicted"/>
<protein>
    <submittedName>
        <fullName evidence="2">YnbE-like lipoprotein</fullName>
    </submittedName>
</protein>
<dbReference type="InterPro" id="IPR025985">
    <property type="entry name" value="YnbE"/>
</dbReference>
<gene>
    <name evidence="2" type="ORF">BECKDK2373B_GA0170837_11824</name>
    <name evidence="1" type="ORF">BECKDK2373C_GA0170839_11132</name>
</gene>
<accession>A0A450TID4</accession>
<reference evidence="2" key="1">
    <citation type="submission" date="2019-02" db="EMBL/GenBank/DDBJ databases">
        <authorList>
            <person name="Gruber-Vodicka R. H."/>
            <person name="Seah K. B. B."/>
        </authorList>
    </citation>
    <scope>NUCLEOTIDE SEQUENCE</scope>
    <source>
        <strain evidence="1">BECK_DK161</strain>
        <strain evidence="2">BECK_DK47</strain>
    </source>
</reference>
<dbReference type="Pfam" id="PF13617">
    <property type="entry name" value="Lipoprotein_19"/>
    <property type="match status" value="1"/>
</dbReference>
<sequence>MNKNNDSPVSVLLGGALSQRAAFGLHGLPVGKAAALGLLLLWQGGCSPTVRVETPEKPITINLNVKIEHEVRVRVDRELDALMGEKSDIF</sequence>
<dbReference type="AlphaFoldDB" id="A0A450TID4"/>
<dbReference type="EMBL" id="CAADEY010000113">
    <property type="protein sequence ID" value="VFJ63951.1"/>
    <property type="molecule type" value="Genomic_DNA"/>
</dbReference>
<organism evidence="2">
    <name type="scientific">Candidatus Kentrum sp. DK</name>
    <dbReference type="NCBI Taxonomy" id="2126562"/>
    <lineage>
        <taxon>Bacteria</taxon>
        <taxon>Pseudomonadati</taxon>
        <taxon>Pseudomonadota</taxon>
        <taxon>Gammaproteobacteria</taxon>
        <taxon>Candidatus Kentrum</taxon>
    </lineage>
</organism>
<evidence type="ECO:0000313" key="2">
    <source>
        <dbReference type="EMBL" id="VFJ67001.1"/>
    </source>
</evidence>